<dbReference type="PANTHER" id="PTHR30231">
    <property type="entry name" value="DNA POLYMERASE III SUBUNIT EPSILON"/>
    <property type="match status" value="1"/>
</dbReference>
<evidence type="ECO:0000259" key="1">
    <source>
        <dbReference type="SMART" id="SM00479"/>
    </source>
</evidence>
<dbReference type="GO" id="GO:0005829">
    <property type="term" value="C:cytosol"/>
    <property type="evidence" value="ECO:0007669"/>
    <property type="project" value="TreeGrafter"/>
</dbReference>
<accession>A0A4R1R1L5</accession>
<dbReference type="InterPro" id="IPR036397">
    <property type="entry name" value="RNaseH_sf"/>
</dbReference>
<dbReference type="EMBL" id="SLUN01000039">
    <property type="protein sequence ID" value="TCL59230.1"/>
    <property type="molecule type" value="Genomic_DNA"/>
</dbReference>
<comment type="caution">
    <text evidence="2">The sequence shown here is derived from an EMBL/GenBank/DDBJ whole genome shotgun (WGS) entry which is preliminary data.</text>
</comment>
<dbReference type="OrthoDB" id="9776650at2"/>
<dbReference type="InterPro" id="IPR013520">
    <property type="entry name" value="Ribonucl_H"/>
</dbReference>
<dbReference type="Gene3D" id="3.30.420.10">
    <property type="entry name" value="Ribonuclease H-like superfamily/Ribonuclease H"/>
    <property type="match status" value="1"/>
</dbReference>
<reference evidence="2 3" key="1">
    <citation type="submission" date="2019-03" db="EMBL/GenBank/DDBJ databases">
        <title>Genomic Encyclopedia of Type Strains, Phase IV (KMG-IV): sequencing the most valuable type-strain genomes for metagenomic binning, comparative biology and taxonomic classification.</title>
        <authorList>
            <person name="Goeker M."/>
        </authorList>
    </citation>
    <scope>NUCLEOTIDE SEQUENCE [LARGE SCALE GENOMIC DNA]</scope>
    <source>
        <strain evidence="2 3">LX-B</strain>
    </source>
</reference>
<dbReference type="RefSeq" id="WP_132016567.1">
    <property type="nucleotide sequence ID" value="NZ_SLUN01000039.1"/>
</dbReference>
<gene>
    <name evidence="2" type="ORF">EDC14_10399</name>
</gene>
<dbReference type="SUPFAM" id="SSF53098">
    <property type="entry name" value="Ribonuclease H-like"/>
    <property type="match status" value="1"/>
</dbReference>
<proteinExistence type="predicted"/>
<dbReference type="Proteomes" id="UP000295008">
    <property type="component" value="Unassembled WGS sequence"/>
</dbReference>
<dbReference type="CDD" id="cd06127">
    <property type="entry name" value="DEDDh"/>
    <property type="match status" value="1"/>
</dbReference>
<protein>
    <submittedName>
        <fullName evidence="2">DNA polymerase-3 subunit epsilon</fullName>
    </submittedName>
</protein>
<dbReference type="Pfam" id="PF00929">
    <property type="entry name" value="RNase_T"/>
    <property type="match status" value="1"/>
</dbReference>
<dbReference type="GO" id="GO:0003676">
    <property type="term" value="F:nucleic acid binding"/>
    <property type="evidence" value="ECO:0007669"/>
    <property type="project" value="InterPro"/>
</dbReference>
<dbReference type="GO" id="GO:0008408">
    <property type="term" value="F:3'-5' exonuclease activity"/>
    <property type="evidence" value="ECO:0007669"/>
    <property type="project" value="TreeGrafter"/>
</dbReference>
<sequence length="210" mass="22948">MELAELQEASPEWGVAAFLDVETTGLNPWRDEVIELSIYLFAFDRASGRIQGILGHYTGLREPACAISPGAARVHGITKDSINGRSLDDAMVEALVARAEFLIAHNAGFDYSFVRKLFPSVERKVWYCSMNGINWRKKGFPSKGLQNLLRAHRIGAGTAHRAGDDVRSCLMLLSQMNGQGVTYLLELLQGRKFKAGPSAHSPQSAGGQTS</sequence>
<evidence type="ECO:0000313" key="2">
    <source>
        <dbReference type="EMBL" id="TCL59230.1"/>
    </source>
</evidence>
<keyword evidence="3" id="KW-1185">Reference proteome</keyword>
<dbReference type="InterPro" id="IPR012337">
    <property type="entry name" value="RNaseH-like_sf"/>
</dbReference>
<evidence type="ECO:0000313" key="3">
    <source>
        <dbReference type="Proteomes" id="UP000295008"/>
    </source>
</evidence>
<dbReference type="AlphaFoldDB" id="A0A4R1R1L5"/>
<feature type="domain" description="Exonuclease" evidence="1">
    <location>
        <begin position="15"/>
        <end position="182"/>
    </location>
</feature>
<dbReference type="SMART" id="SM00479">
    <property type="entry name" value="EXOIII"/>
    <property type="match status" value="1"/>
</dbReference>
<dbReference type="PANTHER" id="PTHR30231:SF37">
    <property type="entry name" value="EXODEOXYRIBONUCLEASE 10"/>
    <property type="match status" value="1"/>
</dbReference>
<organism evidence="2 3">
    <name type="scientific">Hydrogenispora ethanolica</name>
    <dbReference type="NCBI Taxonomy" id="1082276"/>
    <lineage>
        <taxon>Bacteria</taxon>
        <taxon>Bacillati</taxon>
        <taxon>Bacillota</taxon>
        <taxon>Hydrogenispora</taxon>
    </lineage>
</organism>
<name>A0A4R1R1L5_HYDET</name>
<dbReference type="GO" id="GO:0045004">
    <property type="term" value="P:DNA replication proofreading"/>
    <property type="evidence" value="ECO:0007669"/>
    <property type="project" value="TreeGrafter"/>
</dbReference>